<organism evidence="1 2">
    <name type="scientific">Candidatus Campbellbacteria bacterium RIFCSPLOWO2_02_35_12</name>
    <dbReference type="NCBI Taxonomy" id="1797580"/>
    <lineage>
        <taxon>Bacteria</taxon>
        <taxon>Candidatus Campbelliibacteriota</taxon>
    </lineage>
</organism>
<dbReference type="EMBL" id="MFAC01000034">
    <property type="protein sequence ID" value="OGD66270.1"/>
    <property type="molecule type" value="Genomic_DNA"/>
</dbReference>
<evidence type="ECO:0000313" key="1">
    <source>
        <dbReference type="EMBL" id="OGD66270.1"/>
    </source>
</evidence>
<dbReference type="Proteomes" id="UP000186029">
    <property type="component" value="Unassembled WGS sequence"/>
</dbReference>
<sequence>MPTGYTADLNDGKEVTFKEFAMKCAQAFDVKMRNKISDTDTDADEFHPTGHNLYEKALVERHLAEIERWSNARAEREAKKYFDIQALSRKEEGSLKFKRVKRAYLAMLKEVKEWEPPTKDHKKLKIFMVEQLKKSIEADCSYVPRRPLPLRRLSGKSYRAQLVKRMQKEIAYYSRNHVIEVQLAREKSEWARALRHSLNDSK</sequence>
<name>A0A1F5EG41_9BACT</name>
<dbReference type="AlphaFoldDB" id="A0A1F5EG41"/>
<dbReference type="STRING" id="1797580.A2Z61_01145"/>
<comment type="caution">
    <text evidence="1">The sequence shown here is derived from an EMBL/GenBank/DDBJ whole genome shotgun (WGS) entry which is preliminary data.</text>
</comment>
<evidence type="ECO:0000313" key="2">
    <source>
        <dbReference type="Proteomes" id="UP000186029"/>
    </source>
</evidence>
<reference evidence="1 2" key="1">
    <citation type="journal article" date="2016" name="Nat. Commun.">
        <title>Thousands of microbial genomes shed light on interconnected biogeochemical processes in an aquifer system.</title>
        <authorList>
            <person name="Anantharaman K."/>
            <person name="Brown C.T."/>
            <person name="Hug L.A."/>
            <person name="Sharon I."/>
            <person name="Castelle C.J."/>
            <person name="Probst A.J."/>
            <person name="Thomas B.C."/>
            <person name="Singh A."/>
            <person name="Wilkins M.J."/>
            <person name="Karaoz U."/>
            <person name="Brodie E.L."/>
            <person name="Williams K.H."/>
            <person name="Hubbard S.S."/>
            <person name="Banfield J.F."/>
        </authorList>
    </citation>
    <scope>NUCLEOTIDE SEQUENCE [LARGE SCALE GENOMIC DNA]</scope>
</reference>
<gene>
    <name evidence="1" type="ORF">A2Z61_01145</name>
</gene>
<accession>A0A1F5EG41</accession>
<proteinExistence type="predicted"/>
<protein>
    <submittedName>
        <fullName evidence="1">Uncharacterized protein</fullName>
    </submittedName>
</protein>